<dbReference type="EMBL" id="BPNL01000011">
    <property type="protein sequence ID" value="GJA53909.1"/>
    <property type="molecule type" value="Genomic_DNA"/>
</dbReference>
<reference evidence="1" key="1">
    <citation type="journal article" date="2019" name="J Environ">
        <title>Genetic characterization and potential molecular dissemination mechanism of tet (31) gene in Aeromonas caviae from an oxytetracycline wastewater treatment system.</title>
        <authorList>
            <person name="Shi Y."/>
            <person name="Tian Z."/>
            <person name="Leclercq S.O."/>
            <person name="Zhang H."/>
            <person name="Yang M."/>
            <person name="Zhang Y."/>
        </authorList>
    </citation>
    <scope>NUCLEOTIDE SEQUENCE</scope>
    <source>
        <strain evidence="1">T25-39</strain>
    </source>
</reference>
<dbReference type="Proteomes" id="UP000266778">
    <property type="component" value="Chromosome"/>
</dbReference>
<evidence type="ECO:0000313" key="2">
    <source>
        <dbReference type="EMBL" id="GJA53909.1"/>
    </source>
</evidence>
<dbReference type="EMBL" id="CP025706">
    <property type="protein sequence ID" value="AXB07437.1"/>
    <property type="molecule type" value="Genomic_DNA"/>
</dbReference>
<protein>
    <submittedName>
        <fullName evidence="1">Uncharacterized protein</fullName>
    </submittedName>
</protein>
<reference evidence="2" key="2">
    <citation type="submission" date="2021-07" db="EMBL/GenBank/DDBJ databases">
        <title>Draft genome sequence of carbapenem-resistant Aeromonas spp. in Japan.</title>
        <authorList>
            <person name="Maehana S."/>
            <person name="Suzuki M."/>
            <person name="Kitasato H."/>
        </authorList>
    </citation>
    <scope>NUCLEOTIDE SEQUENCE</scope>
    <source>
        <strain evidence="2">KAM348</strain>
    </source>
</reference>
<dbReference type="RefSeq" id="WP_042877918.1">
    <property type="nucleotide sequence ID" value="NZ_BPNL01000011.1"/>
</dbReference>
<sequence>MKIMAIKEVEVVSDVRCDVCEKSCQTDCSNISFGTLSAQWGYGSQHDGEQYEVHLCECCFFQVIANMKEERRGAMMFSEKEYDLERDFGLVSRNLELI</sequence>
<dbReference type="Proteomes" id="UP000887009">
    <property type="component" value="Unassembled WGS sequence"/>
</dbReference>
<accession>A0A3S5X0S5</accession>
<dbReference type="AlphaFoldDB" id="A0A3S5X0S5"/>
<organism evidence="1 3">
    <name type="scientific">Aeromonas caviae</name>
    <name type="common">Aeromonas punctata</name>
    <dbReference type="NCBI Taxonomy" id="648"/>
    <lineage>
        <taxon>Bacteria</taxon>
        <taxon>Pseudomonadati</taxon>
        <taxon>Pseudomonadota</taxon>
        <taxon>Gammaproteobacteria</taxon>
        <taxon>Aeromonadales</taxon>
        <taxon>Aeromonadaceae</taxon>
        <taxon>Aeromonas</taxon>
    </lineage>
</organism>
<proteinExistence type="predicted"/>
<gene>
    <name evidence="1" type="ORF">C1C91_17225</name>
    <name evidence="2" type="ORF">KAM348_13320</name>
</gene>
<name>A0A3S5X0S5_AERCA</name>
<evidence type="ECO:0000313" key="1">
    <source>
        <dbReference type="EMBL" id="AXB07437.1"/>
    </source>
</evidence>
<evidence type="ECO:0000313" key="3">
    <source>
        <dbReference type="Proteomes" id="UP000266778"/>
    </source>
</evidence>